<dbReference type="EMBL" id="BGZK01000721">
    <property type="protein sequence ID" value="GBP57854.1"/>
    <property type="molecule type" value="Genomic_DNA"/>
</dbReference>
<comment type="caution">
    <text evidence="2">The sequence shown here is derived from an EMBL/GenBank/DDBJ whole genome shotgun (WGS) entry which is preliminary data.</text>
</comment>
<name>A0A4C1X685_EUMVA</name>
<reference evidence="2 3" key="1">
    <citation type="journal article" date="2019" name="Commun. Biol.">
        <title>The bagworm genome reveals a unique fibroin gene that provides high tensile strength.</title>
        <authorList>
            <person name="Kono N."/>
            <person name="Nakamura H."/>
            <person name="Ohtoshi R."/>
            <person name="Tomita M."/>
            <person name="Numata K."/>
            <person name="Arakawa K."/>
        </authorList>
    </citation>
    <scope>NUCLEOTIDE SEQUENCE [LARGE SCALE GENOMIC DNA]</scope>
</reference>
<feature type="region of interest" description="Disordered" evidence="1">
    <location>
        <begin position="182"/>
        <end position="219"/>
    </location>
</feature>
<evidence type="ECO:0000256" key="1">
    <source>
        <dbReference type="SAM" id="MobiDB-lite"/>
    </source>
</evidence>
<dbReference type="Proteomes" id="UP000299102">
    <property type="component" value="Unassembled WGS sequence"/>
</dbReference>
<evidence type="ECO:0000313" key="3">
    <source>
        <dbReference type="Proteomes" id="UP000299102"/>
    </source>
</evidence>
<feature type="compositionally biased region" description="Gly residues" evidence="1">
    <location>
        <begin position="202"/>
        <end position="215"/>
    </location>
</feature>
<accession>A0A4C1X685</accession>
<sequence length="266" mass="28975">MRIALDSKGTRFYPGHGRIDPNQIISLGVGEHFKGTLGRERQWRLHTFWCSSSFVFKRLSLKRWVHIPSEQEGESRAGRAPAAGSAPLPASRFRAAILSAIKLNYNLNYVLVPGQPLIYLTRHSKRSMSSLIQRPCMEPVADASGARDGRRPLQAILTEQGVSNTHLSRSATRPINAETRRPCIQDKGTGPRLKERRRGALPAGGGGAGGRQGAGGRDHERDALSIGRAVDAASIESVCFDLVRRRGPPRAAVDALTARRPPPPSS</sequence>
<organism evidence="2 3">
    <name type="scientific">Eumeta variegata</name>
    <name type="common">Bagworm moth</name>
    <name type="synonym">Eumeta japonica</name>
    <dbReference type="NCBI Taxonomy" id="151549"/>
    <lineage>
        <taxon>Eukaryota</taxon>
        <taxon>Metazoa</taxon>
        <taxon>Ecdysozoa</taxon>
        <taxon>Arthropoda</taxon>
        <taxon>Hexapoda</taxon>
        <taxon>Insecta</taxon>
        <taxon>Pterygota</taxon>
        <taxon>Neoptera</taxon>
        <taxon>Endopterygota</taxon>
        <taxon>Lepidoptera</taxon>
        <taxon>Glossata</taxon>
        <taxon>Ditrysia</taxon>
        <taxon>Tineoidea</taxon>
        <taxon>Psychidae</taxon>
        <taxon>Oiketicinae</taxon>
        <taxon>Eumeta</taxon>
    </lineage>
</organism>
<keyword evidence="3" id="KW-1185">Reference proteome</keyword>
<proteinExistence type="predicted"/>
<dbReference type="AlphaFoldDB" id="A0A4C1X685"/>
<protein>
    <submittedName>
        <fullName evidence="2">Uncharacterized protein</fullName>
    </submittedName>
</protein>
<gene>
    <name evidence="2" type="ORF">EVAR_41524_1</name>
</gene>
<evidence type="ECO:0000313" key="2">
    <source>
        <dbReference type="EMBL" id="GBP57854.1"/>
    </source>
</evidence>